<organism evidence="1 2">
    <name type="scientific">Drechslerella dactyloides</name>
    <name type="common">Nematode-trapping fungus</name>
    <name type="synonym">Arthrobotrys dactyloides</name>
    <dbReference type="NCBI Taxonomy" id="74499"/>
    <lineage>
        <taxon>Eukaryota</taxon>
        <taxon>Fungi</taxon>
        <taxon>Dikarya</taxon>
        <taxon>Ascomycota</taxon>
        <taxon>Pezizomycotina</taxon>
        <taxon>Orbiliomycetes</taxon>
        <taxon>Orbiliales</taxon>
        <taxon>Orbiliaceae</taxon>
        <taxon>Drechslerella</taxon>
    </lineage>
</organism>
<protein>
    <submittedName>
        <fullName evidence="1">Uncharacterized protein</fullName>
    </submittedName>
</protein>
<evidence type="ECO:0000313" key="1">
    <source>
        <dbReference type="EMBL" id="KAJ6263461.1"/>
    </source>
</evidence>
<gene>
    <name evidence="1" type="ORF">Dda_2025</name>
</gene>
<dbReference type="AlphaFoldDB" id="A0AAD6J6Y9"/>
<keyword evidence="2" id="KW-1185">Reference proteome</keyword>
<comment type="caution">
    <text evidence="1">The sequence shown here is derived from an EMBL/GenBank/DDBJ whole genome shotgun (WGS) entry which is preliminary data.</text>
</comment>
<reference evidence="1" key="1">
    <citation type="submission" date="2023-01" db="EMBL/GenBank/DDBJ databases">
        <title>The chitinases involved in constricting ring structure development in the nematode-trapping fungus Drechslerella dactyloides.</title>
        <authorList>
            <person name="Wang R."/>
            <person name="Zhang L."/>
            <person name="Tang P."/>
            <person name="Li S."/>
            <person name="Liang L."/>
        </authorList>
    </citation>
    <scope>NUCLEOTIDE SEQUENCE</scope>
    <source>
        <strain evidence="1">YMF1.00031</strain>
    </source>
</reference>
<name>A0AAD6J6Y9_DREDA</name>
<proteinExistence type="predicted"/>
<sequence length="332" mass="36497">MGLSTGLFVMRLRVYGGWAVGVLIGAASAAAPQEYKVSLEDLAALYKRTPATIDALAASLRTLATAVSTTLPLGTIQLPPNTPPPTTPPLTQLVDNLSSFLANITADINDPAFWTTPSLYQPYGYQGPLSTERDRWYTNRMTGAIKEYDTMLHGIFDWSARAPIIFYRPFNRYPLPTDTPLWPLAERAGYELITAGIALDNPVAVLRYILGVRASPINGALVAQVNELYVLQSGYQGITNGIKEQLPDDSVAQYTVEKMYKETIKWIGKPSEVQTQLDGERGDYGPCMVTRDLARGIVALEKELDGWRADRGITLYDTAFGIPIYDTSIKIP</sequence>
<evidence type="ECO:0000313" key="2">
    <source>
        <dbReference type="Proteomes" id="UP001221413"/>
    </source>
</evidence>
<accession>A0AAD6J6Y9</accession>
<dbReference type="Proteomes" id="UP001221413">
    <property type="component" value="Unassembled WGS sequence"/>
</dbReference>
<dbReference type="EMBL" id="JAQGDS010000002">
    <property type="protein sequence ID" value="KAJ6263461.1"/>
    <property type="molecule type" value="Genomic_DNA"/>
</dbReference>